<name>A0ABP7QYG4_9BURK</name>
<dbReference type="PROSITE" id="PS50887">
    <property type="entry name" value="GGDEF"/>
    <property type="match status" value="1"/>
</dbReference>
<dbReference type="InterPro" id="IPR043128">
    <property type="entry name" value="Rev_trsase/Diguanyl_cyclase"/>
</dbReference>
<feature type="domain" description="PAC" evidence="2">
    <location>
        <begin position="519"/>
        <end position="571"/>
    </location>
</feature>
<dbReference type="CDD" id="cd01948">
    <property type="entry name" value="EAL"/>
    <property type="match status" value="1"/>
</dbReference>
<accession>A0ABP7QYG4</accession>
<feature type="domain" description="PAC" evidence="2">
    <location>
        <begin position="375"/>
        <end position="427"/>
    </location>
</feature>
<sequence>MPAHFDTHFGQDLCNVLQAELGLVCSFMDAQGRIVASSERARIGQLHPVAQRIMHGEMDEYSVTAQEASADGSVREGVNMAIDIGGTRLVSLGVAGPLAVVRPLARVVHFCVMAVLQTAHERTGPAPAPAAHLGQLLQQTQQTVQQRFARLHHAMDHIDQGIMLLDADMRLVECNRRFLELVAWPAHVDWRGLSAEQLLDHYARHVLTDWPQLRPRALQRIARARAGQPGDFEFISPQGRVLHIQDRPLPGGGVITTYTDITERHRTQAALRAAHEGAEQLVRERTQRLAQIIEGTPLATFVVDAHERITHWNLACTALTGHRAEDMIGSSALWRVFYDSPRPTLINLLVHQASDAEICAQYPEVRRSMLMDGGLEVEVDVGRPDGGPRWLHVTAAPLHDTDGRPCGAIETLQDVTEQRLSQLLLQQTNDALEQRVRERTEALHGQLSFLQQLIESIPSPLFYKDAQGRYLGCNSAFEAVVGLPRAQLLGKRPSDISSVHRNGVFENVDRDLLANPGRKIYETPVQFADGSQHDVIFHKASFTLPDGALGGLVGIMLDITERKRMEEDLRQAATLFENSAEGVMVTDTGGTIIAVNPAFTRITGYTRAQALGRHHRILHSERHGRDFYAAVWATLRHQGRWQGEIWSRRQSGEDYPKWLSITAVRGPGGEVTHYVSSFTDVTVQKQSEERIQQLAFSDPLTQLPNRRLLLDRLEHALSVHARNRRHGALFFIDIDDFKGLNDSRGHYVGDLLLQQVAQRLRACVSSGDTVARLGGDEFVVMLEDLAPEALQAMAQAETVGSRILHTLSSTYELGDVHHHCTASIGVTLFGQARDEVQDLLKQADLAMYRAKASGRNALFFFDPQMQHALDERVALEDALRGALAREQLQLHYQPQVDHQGALVGVEALVRWQRADGQTVAPAQFIPLAEQTDLILPLGHWVLTTACRQLAAWAGQPRWQRLAMAVNVSARQFHHDGFVDQVLQVLEQTGAPAERLKLELTESILITHIDEVASKMAALKARGVGFSLDDFGTGYSSLAYLKRLPLDQLKIDQGFVRNVLTDANDAAIARMVIALADTLGLQVIAEGVEQAGQRDFLAHHGCQLYQGYWFGRPMPLAALQDWVAQHDGAAPE</sequence>
<evidence type="ECO:0000259" key="3">
    <source>
        <dbReference type="PROSITE" id="PS50883"/>
    </source>
</evidence>
<reference evidence="6" key="1">
    <citation type="journal article" date="2019" name="Int. J. Syst. Evol. Microbiol.">
        <title>The Global Catalogue of Microorganisms (GCM) 10K type strain sequencing project: providing services to taxonomists for standard genome sequencing and annotation.</title>
        <authorList>
            <consortium name="The Broad Institute Genomics Platform"/>
            <consortium name="The Broad Institute Genome Sequencing Center for Infectious Disease"/>
            <person name="Wu L."/>
            <person name="Ma J."/>
        </authorList>
    </citation>
    <scope>NUCLEOTIDE SEQUENCE [LARGE SCALE GENOMIC DNA]</scope>
    <source>
        <strain evidence="6">JCM 17561</strain>
    </source>
</reference>
<dbReference type="InterPro" id="IPR000160">
    <property type="entry name" value="GGDEF_dom"/>
</dbReference>
<evidence type="ECO:0000259" key="4">
    <source>
        <dbReference type="PROSITE" id="PS50887"/>
    </source>
</evidence>
<dbReference type="Pfam" id="PF00989">
    <property type="entry name" value="PAS"/>
    <property type="match status" value="1"/>
</dbReference>
<proteinExistence type="predicted"/>
<dbReference type="Gene3D" id="3.30.450.20">
    <property type="entry name" value="PAS domain"/>
    <property type="match status" value="4"/>
</dbReference>
<dbReference type="SMART" id="SM00052">
    <property type="entry name" value="EAL"/>
    <property type="match status" value="1"/>
</dbReference>
<dbReference type="InterPro" id="IPR001610">
    <property type="entry name" value="PAC"/>
</dbReference>
<evidence type="ECO:0000259" key="2">
    <source>
        <dbReference type="PROSITE" id="PS50113"/>
    </source>
</evidence>
<feature type="domain" description="EAL" evidence="3">
    <location>
        <begin position="872"/>
        <end position="1126"/>
    </location>
</feature>
<protein>
    <recommendedName>
        <fullName evidence="7">EAL domain-containing protein</fullName>
    </recommendedName>
</protein>
<dbReference type="Pfam" id="PF05651">
    <property type="entry name" value="Diacid_rec"/>
    <property type="match status" value="1"/>
</dbReference>
<dbReference type="NCBIfam" id="TIGR00254">
    <property type="entry name" value="GGDEF"/>
    <property type="match status" value="1"/>
</dbReference>
<evidence type="ECO:0000313" key="6">
    <source>
        <dbReference type="Proteomes" id="UP001501627"/>
    </source>
</evidence>
<dbReference type="CDD" id="cd00130">
    <property type="entry name" value="PAS"/>
    <property type="match status" value="4"/>
</dbReference>
<dbReference type="PROSITE" id="PS50112">
    <property type="entry name" value="PAS"/>
    <property type="match status" value="3"/>
</dbReference>
<feature type="domain" description="GGDEF" evidence="4">
    <location>
        <begin position="725"/>
        <end position="863"/>
    </location>
</feature>
<dbReference type="SUPFAM" id="SSF55785">
    <property type="entry name" value="PYP-like sensor domain (PAS domain)"/>
    <property type="match status" value="4"/>
</dbReference>
<dbReference type="RefSeq" id="WP_103045444.1">
    <property type="nucleotide sequence ID" value="NZ_BAABBP010000007.1"/>
</dbReference>
<feature type="domain" description="PAS" evidence="1">
    <location>
        <begin position="285"/>
        <end position="357"/>
    </location>
</feature>
<dbReference type="Pfam" id="PF00563">
    <property type="entry name" value="EAL"/>
    <property type="match status" value="1"/>
</dbReference>
<dbReference type="EMBL" id="BAABBP010000007">
    <property type="protein sequence ID" value="GAA3989883.1"/>
    <property type="molecule type" value="Genomic_DNA"/>
</dbReference>
<dbReference type="InterPro" id="IPR001633">
    <property type="entry name" value="EAL_dom"/>
</dbReference>
<dbReference type="CDD" id="cd01949">
    <property type="entry name" value="GGDEF"/>
    <property type="match status" value="1"/>
</dbReference>
<dbReference type="Pfam" id="PF00990">
    <property type="entry name" value="GGDEF"/>
    <property type="match status" value="1"/>
</dbReference>
<dbReference type="PROSITE" id="PS50113">
    <property type="entry name" value="PAC"/>
    <property type="match status" value="3"/>
</dbReference>
<comment type="caution">
    <text evidence="5">The sequence shown here is derived from an EMBL/GenBank/DDBJ whole genome shotgun (WGS) entry which is preliminary data.</text>
</comment>
<dbReference type="Pfam" id="PF12860">
    <property type="entry name" value="PAS_7"/>
    <property type="match status" value="1"/>
</dbReference>
<evidence type="ECO:0000259" key="1">
    <source>
        <dbReference type="PROSITE" id="PS50112"/>
    </source>
</evidence>
<dbReference type="InterPro" id="IPR013767">
    <property type="entry name" value="PAS_fold"/>
</dbReference>
<dbReference type="SUPFAM" id="SSF141868">
    <property type="entry name" value="EAL domain-like"/>
    <property type="match status" value="1"/>
</dbReference>
<gene>
    <name evidence="5" type="ORF">GCM10022279_11250</name>
</gene>
<evidence type="ECO:0008006" key="7">
    <source>
        <dbReference type="Google" id="ProtNLM"/>
    </source>
</evidence>
<dbReference type="PANTHER" id="PTHR44757">
    <property type="entry name" value="DIGUANYLATE CYCLASE DGCP"/>
    <property type="match status" value="1"/>
</dbReference>
<dbReference type="InterPro" id="IPR008599">
    <property type="entry name" value="Diacid_rec"/>
</dbReference>
<dbReference type="PANTHER" id="PTHR44757:SF2">
    <property type="entry name" value="BIOFILM ARCHITECTURE MAINTENANCE PROTEIN MBAA"/>
    <property type="match status" value="1"/>
</dbReference>
<dbReference type="SMART" id="SM00086">
    <property type="entry name" value="PAC"/>
    <property type="match status" value="3"/>
</dbReference>
<dbReference type="InterPro" id="IPR052155">
    <property type="entry name" value="Biofilm_reg_signaling"/>
</dbReference>
<dbReference type="SMART" id="SM00267">
    <property type="entry name" value="GGDEF"/>
    <property type="match status" value="1"/>
</dbReference>
<organism evidence="5 6">
    <name type="scientific">Comamonas faecalis</name>
    <dbReference type="NCBI Taxonomy" id="1387849"/>
    <lineage>
        <taxon>Bacteria</taxon>
        <taxon>Pseudomonadati</taxon>
        <taxon>Pseudomonadota</taxon>
        <taxon>Betaproteobacteria</taxon>
        <taxon>Burkholderiales</taxon>
        <taxon>Comamonadaceae</taxon>
        <taxon>Comamonas</taxon>
    </lineage>
</organism>
<dbReference type="Proteomes" id="UP001501627">
    <property type="component" value="Unassembled WGS sequence"/>
</dbReference>
<dbReference type="Pfam" id="PF08448">
    <property type="entry name" value="PAS_4"/>
    <property type="match status" value="1"/>
</dbReference>
<feature type="domain" description="PAC" evidence="2">
    <location>
        <begin position="641"/>
        <end position="693"/>
    </location>
</feature>
<dbReference type="InterPro" id="IPR000014">
    <property type="entry name" value="PAS"/>
</dbReference>
<dbReference type="InterPro" id="IPR029787">
    <property type="entry name" value="Nucleotide_cyclase"/>
</dbReference>
<dbReference type="InterPro" id="IPR013656">
    <property type="entry name" value="PAS_4"/>
</dbReference>
<dbReference type="Gene3D" id="3.30.70.270">
    <property type="match status" value="1"/>
</dbReference>
<dbReference type="PROSITE" id="PS50883">
    <property type="entry name" value="EAL"/>
    <property type="match status" value="1"/>
</dbReference>
<dbReference type="InterPro" id="IPR000700">
    <property type="entry name" value="PAS-assoc_C"/>
</dbReference>
<evidence type="ECO:0000313" key="5">
    <source>
        <dbReference type="EMBL" id="GAA3989883.1"/>
    </source>
</evidence>
<feature type="domain" description="PAS" evidence="1">
    <location>
        <begin position="446"/>
        <end position="491"/>
    </location>
</feature>
<dbReference type="InterPro" id="IPR035919">
    <property type="entry name" value="EAL_sf"/>
</dbReference>
<dbReference type="SUPFAM" id="SSF55073">
    <property type="entry name" value="Nucleotide cyclase"/>
    <property type="match status" value="1"/>
</dbReference>
<dbReference type="Pfam" id="PF13426">
    <property type="entry name" value="PAS_9"/>
    <property type="match status" value="1"/>
</dbReference>
<dbReference type="NCBIfam" id="TIGR00229">
    <property type="entry name" value="sensory_box"/>
    <property type="match status" value="3"/>
</dbReference>
<feature type="domain" description="PAS" evidence="1">
    <location>
        <begin position="568"/>
        <end position="621"/>
    </location>
</feature>
<dbReference type="SMART" id="SM00091">
    <property type="entry name" value="PAS"/>
    <property type="match status" value="4"/>
</dbReference>
<dbReference type="InterPro" id="IPR035965">
    <property type="entry name" value="PAS-like_dom_sf"/>
</dbReference>
<keyword evidence="6" id="KW-1185">Reference proteome</keyword>
<dbReference type="Gene3D" id="3.20.20.450">
    <property type="entry name" value="EAL domain"/>
    <property type="match status" value="1"/>
</dbReference>